<name>A0ABU6UNM7_9FABA</name>
<evidence type="ECO:0000256" key="1">
    <source>
        <dbReference type="SAM" id="SignalP"/>
    </source>
</evidence>
<comment type="caution">
    <text evidence="2">The sequence shown here is derived from an EMBL/GenBank/DDBJ whole genome shotgun (WGS) entry which is preliminary data.</text>
</comment>
<feature type="signal peptide" evidence="1">
    <location>
        <begin position="1"/>
        <end position="23"/>
    </location>
</feature>
<protein>
    <submittedName>
        <fullName evidence="2">Uncharacterized protein</fullName>
    </submittedName>
</protein>
<feature type="chain" id="PRO_5046866597" evidence="1">
    <location>
        <begin position="24"/>
        <end position="101"/>
    </location>
</feature>
<dbReference type="Proteomes" id="UP001341840">
    <property type="component" value="Unassembled WGS sequence"/>
</dbReference>
<accession>A0ABU6UNM7</accession>
<reference evidence="2 3" key="1">
    <citation type="journal article" date="2023" name="Plants (Basel)">
        <title>Bridging the Gap: Combining Genomics and Transcriptomics Approaches to Understand Stylosanthes scabra, an Orphan Legume from the Brazilian Caatinga.</title>
        <authorList>
            <person name="Ferreira-Neto J.R.C."/>
            <person name="da Silva M.D."/>
            <person name="Binneck E."/>
            <person name="de Melo N.F."/>
            <person name="da Silva R.H."/>
            <person name="de Melo A.L.T.M."/>
            <person name="Pandolfi V."/>
            <person name="Bustamante F.O."/>
            <person name="Brasileiro-Vidal A.C."/>
            <person name="Benko-Iseppon A.M."/>
        </authorList>
    </citation>
    <scope>NUCLEOTIDE SEQUENCE [LARGE SCALE GENOMIC DNA]</scope>
    <source>
        <tissue evidence="2">Leaves</tissue>
    </source>
</reference>
<feature type="non-terminal residue" evidence="2">
    <location>
        <position position="1"/>
    </location>
</feature>
<proteinExistence type="predicted"/>
<keyword evidence="1" id="KW-0732">Signal</keyword>
<organism evidence="2 3">
    <name type="scientific">Stylosanthes scabra</name>
    <dbReference type="NCBI Taxonomy" id="79078"/>
    <lineage>
        <taxon>Eukaryota</taxon>
        <taxon>Viridiplantae</taxon>
        <taxon>Streptophyta</taxon>
        <taxon>Embryophyta</taxon>
        <taxon>Tracheophyta</taxon>
        <taxon>Spermatophyta</taxon>
        <taxon>Magnoliopsida</taxon>
        <taxon>eudicotyledons</taxon>
        <taxon>Gunneridae</taxon>
        <taxon>Pentapetalae</taxon>
        <taxon>rosids</taxon>
        <taxon>fabids</taxon>
        <taxon>Fabales</taxon>
        <taxon>Fabaceae</taxon>
        <taxon>Papilionoideae</taxon>
        <taxon>50 kb inversion clade</taxon>
        <taxon>dalbergioids sensu lato</taxon>
        <taxon>Dalbergieae</taxon>
        <taxon>Pterocarpus clade</taxon>
        <taxon>Stylosanthes</taxon>
    </lineage>
</organism>
<dbReference type="EMBL" id="JASCZI010121577">
    <property type="protein sequence ID" value="MED6162282.1"/>
    <property type="molecule type" value="Genomic_DNA"/>
</dbReference>
<gene>
    <name evidence="2" type="ORF">PIB30_068961</name>
</gene>
<evidence type="ECO:0000313" key="2">
    <source>
        <dbReference type="EMBL" id="MED6162282.1"/>
    </source>
</evidence>
<keyword evidence="3" id="KW-1185">Reference proteome</keyword>
<sequence length="101" mass="11590">QKKDTRWWRMLVSMAPSLPWVLTSSPLQAALSPPWVTGAVATSPELLRFALQLPLNPSCHCFGLQKRLCCRHWGCCSFPLLPLSREIDCRYQLEEFEDLDT</sequence>
<evidence type="ECO:0000313" key="3">
    <source>
        <dbReference type="Proteomes" id="UP001341840"/>
    </source>
</evidence>